<dbReference type="SUPFAM" id="SSF49562">
    <property type="entry name" value="C2 domain (Calcium/lipid-binding domain, CaLB)"/>
    <property type="match status" value="1"/>
</dbReference>
<feature type="transmembrane region" description="Helical" evidence="1">
    <location>
        <begin position="714"/>
        <end position="737"/>
    </location>
</feature>
<keyword evidence="1" id="KW-0812">Transmembrane</keyword>
<evidence type="ECO:0000313" key="3">
    <source>
        <dbReference type="Proteomes" id="UP001165065"/>
    </source>
</evidence>
<keyword evidence="1" id="KW-1133">Transmembrane helix</keyword>
<dbReference type="AlphaFoldDB" id="A0A9W7LEH7"/>
<evidence type="ECO:0000256" key="1">
    <source>
        <dbReference type="SAM" id="Phobius"/>
    </source>
</evidence>
<protein>
    <submittedName>
        <fullName evidence="2">Uncharacterized protein</fullName>
    </submittedName>
</protein>
<dbReference type="Proteomes" id="UP001165065">
    <property type="component" value="Unassembled WGS sequence"/>
</dbReference>
<dbReference type="OrthoDB" id="67700at2759"/>
<feature type="transmembrane region" description="Helical" evidence="1">
    <location>
        <begin position="743"/>
        <end position="764"/>
    </location>
</feature>
<dbReference type="InterPro" id="IPR035892">
    <property type="entry name" value="C2_domain_sf"/>
</dbReference>
<name>A0A9W7LEH7_9STRA</name>
<sequence length="796" mass="89454">MAPTSGRPPFTKGRSSIIDSVGVLTLPYADAVYSASPSESGSALQDEGANKCCALFSRDHKEKADFRAAYIPSHSYVNSDGDEVSTRIFCLCGDFSMGEVRYISGGHKPVVGAPSKERGDKRVSKVEILEGGKGGVTNLRLTVERQGPTASSPNPKPSTRAIKAYRHVKCYPSGVLLLTSNLHLSNLPPHSTYLIPGTRTARLFSKAYFVEQAVYDAFLTSRVKASKAFDRLEDGDFERSSPMNSSFRMSPTGSKQLGDSQMDVAVELDKNHEELGAAWDMMNMDLGDIRLMMNLKCGEGDKDDIFLQVRVVEGKGLKAMDMNGLSDPYCPPVDIWMPLHPGKSWMKTEVESIIHTLTEQERVSAICQYTQRRTVATIEATLLKLGSKWRNNVTNDYYMPSLVSAAIGGFVERIWMEVQLQVMQLVKGILNVHTLEKYEDAAIHNHVVVCNCCNRLTAWYRYHMDPFDKTIWGRIRDPIYVIFTVLNLVPYLGFQTVLYLIKLVAIETKDDFQCIQYIESFKGLQFVQSLFYVVRGVVSYLQCAGLEDNNTCSSDGPGVIPDDGFVCSNLNKIGGTNVCFIISAGEYLAKVVLVYVAFFLLSNSVSLGGKIFVDHRLEGAEIALFVPIDKAKKNKTGRREMKWSMFRHSSKRVKATILKYDVKTGMHKLVYKAERDRAKKLGMAKHPVHFKDLQREQFKMLKLPGVPKNVMNFLFWYDLAVFLVVWGLGTATILVWAEEDWMAYGVVYWCRVFCQLFSFPFLLLKIPGLKVLVTHAKRTGYKPNGTLVLHKKRKLR</sequence>
<dbReference type="PANTHER" id="PTHR40849">
    <property type="entry name" value="C2 CALCIUM-DEPENDENT MEMBRANE TARGETING"/>
    <property type="match status" value="1"/>
</dbReference>
<proteinExistence type="predicted"/>
<evidence type="ECO:0000313" key="2">
    <source>
        <dbReference type="EMBL" id="GMI47544.1"/>
    </source>
</evidence>
<gene>
    <name evidence="2" type="ORF">TrCOL_g2148</name>
</gene>
<keyword evidence="3" id="KW-1185">Reference proteome</keyword>
<dbReference type="Gene3D" id="2.60.40.150">
    <property type="entry name" value="C2 domain"/>
    <property type="match status" value="1"/>
</dbReference>
<dbReference type="PANTHER" id="PTHR40849:SF2">
    <property type="entry name" value="RGS DOMAIN-CONTAINING PROTEIN"/>
    <property type="match status" value="1"/>
</dbReference>
<keyword evidence="1" id="KW-0472">Membrane</keyword>
<organism evidence="2 3">
    <name type="scientific">Triparma columacea</name>
    <dbReference type="NCBI Taxonomy" id="722753"/>
    <lineage>
        <taxon>Eukaryota</taxon>
        <taxon>Sar</taxon>
        <taxon>Stramenopiles</taxon>
        <taxon>Ochrophyta</taxon>
        <taxon>Bolidophyceae</taxon>
        <taxon>Parmales</taxon>
        <taxon>Triparmaceae</taxon>
        <taxon>Triparma</taxon>
    </lineage>
</organism>
<accession>A0A9W7LEH7</accession>
<dbReference type="EMBL" id="BRYA01000350">
    <property type="protein sequence ID" value="GMI47544.1"/>
    <property type="molecule type" value="Genomic_DNA"/>
</dbReference>
<feature type="transmembrane region" description="Helical" evidence="1">
    <location>
        <begin position="479"/>
        <end position="501"/>
    </location>
</feature>
<reference evidence="3" key="1">
    <citation type="journal article" date="2023" name="Commun. Biol.">
        <title>Genome analysis of Parmales, the sister group of diatoms, reveals the evolutionary specialization of diatoms from phago-mixotrophs to photoautotrophs.</title>
        <authorList>
            <person name="Ban H."/>
            <person name="Sato S."/>
            <person name="Yoshikawa S."/>
            <person name="Yamada K."/>
            <person name="Nakamura Y."/>
            <person name="Ichinomiya M."/>
            <person name="Sato N."/>
            <person name="Blanc-Mathieu R."/>
            <person name="Endo H."/>
            <person name="Kuwata A."/>
            <person name="Ogata H."/>
        </authorList>
    </citation>
    <scope>NUCLEOTIDE SEQUENCE [LARGE SCALE GENOMIC DNA]</scope>
</reference>
<comment type="caution">
    <text evidence="2">The sequence shown here is derived from an EMBL/GenBank/DDBJ whole genome shotgun (WGS) entry which is preliminary data.</text>
</comment>